<sequence length="66" mass="7592">MQFYRRCTADFIAGRCRQGGVGRGANDGTILFILRLQETLADWMIGYTERLCYTEYFKILQVGNCS</sequence>
<evidence type="ECO:0000313" key="2">
    <source>
        <dbReference type="Proteomes" id="UP000236394"/>
    </source>
</evidence>
<gene>
    <name evidence="1" type="ORF">B7R76_04435</name>
</gene>
<evidence type="ECO:0000313" key="1">
    <source>
        <dbReference type="EMBL" id="PNH18805.1"/>
    </source>
</evidence>
<dbReference type="AlphaFoldDB" id="A0A2J8B242"/>
<proteinExistence type="predicted"/>
<name>A0A2J8B242_9FIRM</name>
<dbReference type="EMBL" id="NBZD01000002">
    <property type="protein sequence ID" value="PNH18805.1"/>
    <property type="molecule type" value="Genomic_DNA"/>
</dbReference>
<organism evidence="1 2">
    <name type="scientific">Mageeibacillus indolicus</name>
    <dbReference type="NCBI Taxonomy" id="884684"/>
    <lineage>
        <taxon>Bacteria</taxon>
        <taxon>Bacillati</taxon>
        <taxon>Bacillota</taxon>
        <taxon>Clostridia</taxon>
        <taxon>Eubacteriales</taxon>
        <taxon>Oscillospiraceae</taxon>
        <taxon>Mageeibacillus</taxon>
    </lineage>
</organism>
<protein>
    <submittedName>
        <fullName evidence="1">Uncharacterized protein</fullName>
    </submittedName>
</protein>
<reference evidence="2" key="1">
    <citation type="submission" date="2017-04" db="EMBL/GenBank/DDBJ databases">
        <authorList>
            <person name="Bumgarner R.E."/>
            <person name="Fredricks D.N."/>
            <person name="Srinivasan S."/>
        </authorList>
    </citation>
    <scope>NUCLEOTIDE SEQUENCE [LARGE SCALE GENOMIC DNA]</scope>
    <source>
        <strain evidence="2">KA00405</strain>
    </source>
</reference>
<comment type="caution">
    <text evidence="1">The sequence shown here is derived from an EMBL/GenBank/DDBJ whole genome shotgun (WGS) entry which is preliminary data.</text>
</comment>
<accession>A0A2J8B242</accession>
<dbReference type="Proteomes" id="UP000236394">
    <property type="component" value="Unassembled WGS sequence"/>
</dbReference>